<accession>A0ABP7U2Z8</accession>
<protein>
    <submittedName>
        <fullName evidence="1">Uncharacterized protein</fullName>
    </submittedName>
</protein>
<reference evidence="2" key="1">
    <citation type="journal article" date="2019" name="Int. J. Syst. Evol. Microbiol.">
        <title>The Global Catalogue of Microorganisms (GCM) 10K type strain sequencing project: providing services to taxonomists for standard genome sequencing and annotation.</title>
        <authorList>
            <consortium name="The Broad Institute Genomics Platform"/>
            <consortium name="The Broad Institute Genome Sequencing Center for Infectious Disease"/>
            <person name="Wu L."/>
            <person name="Ma J."/>
        </authorList>
    </citation>
    <scope>NUCLEOTIDE SEQUENCE [LARGE SCALE GENOMIC DNA]</scope>
    <source>
        <strain evidence="2">JCM 17064</strain>
    </source>
</reference>
<keyword evidence="2" id="KW-1185">Reference proteome</keyword>
<evidence type="ECO:0000313" key="1">
    <source>
        <dbReference type="EMBL" id="GAA4035055.1"/>
    </source>
</evidence>
<organism evidence="1 2">
    <name type="scientific">Flavobacterium cheonhonense</name>
    <dbReference type="NCBI Taxonomy" id="706185"/>
    <lineage>
        <taxon>Bacteria</taxon>
        <taxon>Pseudomonadati</taxon>
        <taxon>Bacteroidota</taxon>
        <taxon>Flavobacteriia</taxon>
        <taxon>Flavobacteriales</taxon>
        <taxon>Flavobacteriaceae</taxon>
        <taxon>Flavobacterium</taxon>
    </lineage>
</organism>
<comment type="caution">
    <text evidence="1">The sequence shown here is derived from an EMBL/GenBank/DDBJ whole genome shotgun (WGS) entry which is preliminary data.</text>
</comment>
<dbReference type="RefSeq" id="WP_324689791.1">
    <property type="nucleotide sequence ID" value="NZ_BAABCR010000015.1"/>
</dbReference>
<evidence type="ECO:0000313" key="2">
    <source>
        <dbReference type="Proteomes" id="UP001500968"/>
    </source>
</evidence>
<name>A0ABP7U2Z8_9FLAO</name>
<proteinExistence type="predicted"/>
<dbReference type="Proteomes" id="UP001500968">
    <property type="component" value="Unassembled WGS sequence"/>
</dbReference>
<gene>
    <name evidence="1" type="ORF">GCM10022386_20220</name>
</gene>
<dbReference type="EMBL" id="BAABCR010000015">
    <property type="protein sequence ID" value="GAA4035055.1"/>
    <property type="molecule type" value="Genomic_DNA"/>
</dbReference>
<sequence>MKEKLRYTNAWMGLMILFAIFFQSIHSMEHLVKQFSEKKCHHIYHDHKTELTHGHDGLEKCFVCEFAFSSYTPNAIKSFEFLQKEVVTSYTFSYSKAITQGFRGSLFALRAPPQFIV</sequence>